<comment type="caution">
    <text evidence="2">The sequence shown here is derived from an EMBL/GenBank/DDBJ whole genome shotgun (WGS) entry which is preliminary data.</text>
</comment>
<name>A0A5B7GUH0_PORTR</name>
<protein>
    <submittedName>
        <fullName evidence="2">Uncharacterized protein</fullName>
    </submittedName>
</protein>
<dbReference type="AlphaFoldDB" id="A0A5B7GUH0"/>
<feature type="compositionally biased region" description="Low complexity" evidence="1">
    <location>
        <begin position="35"/>
        <end position="50"/>
    </location>
</feature>
<evidence type="ECO:0000256" key="1">
    <source>
        <dbReference type="SAM" id="MobiDB-lite"/>
    </source>
</evidence>
<reference evidence="2 3" key="1">
    <citation type="submission" date="2019-05" db="EMBL/GenBank/DDBJ databases">
        <title>Another draft genome of Portunus trituberculatus and its Hox gene families provides insights of decapod evolution.</title>
        <authorList>
            <person name="Jeong J.-H."/>
            <person name="Song I."/>
            <person name="Kim S."/>
            <person name="Choi T."/>
            <person name="Kim D."/>
            <person name="Ryu S."/>
            <person name="Kim W."/>
        </authorList>
    </citation>
    <scope>NUCLEOTIDE SEQUENCE [LARGE SCALE GENOMIC DNA]</scope>
    <source>
        <tissue evidence="2">Muscle</tissue>
    </source>
</reference>
<sequence>MRHVILFTPLTHILSLFIAHPFLPPLILLRLPPHHLSSSSSTSSPRAALTPPQPSVNNTNKVYGSVWSPSPARRTGWL</sequence>
<accession>A0A5B7GUH0</accession>
<proteinExistence type="predicted"/>
<feature type="region of interest" description="Disordered" evidence="1">
    <location>
        <begin position="35"/>
        <end position="78"/>
    </location>
</feature>
<dbReference type="EMBL" id="VSRR010018339">
    <property type="protein sequence ID" value="MPC61246.1"/>
    <property type="molecule type" value="Genomic_DNA"/>
</dbReference>
<gene>
    <name evidence="2" type="ORF">E2C01_055314</name>
</gene>
<evidence type="ECO:0000313" key="3">
    <source>
        <dbReference type="Proteomes" id="UP000324222"/>
    </source>
</evidence>
<evidence type="ECO:0000313" key="2">
    <source>
        <dbReference type="EMBL" id="MPC61246.1"/>
    </source>
</evidence>
<dbReference type="Proteomes" id="UP000324222">
    <property type="component" value="Unassembled WGS sequence"/>
</dbReference>
<keyword evidence="3" id="KW-1185">Reference proteome</keyword>
<organism evidence="2 3">
    <name type="scientific">Portunus trituberculatus</name>
    <name type="common">Swimming crab</name>
    <name type="synonym">Neptunus trituberculatus</name>
    <dbReference type="NCBI Taxonomy" id="210409"/>
    <lineage>
        <taxon>Eukaryota</taxon>
        <taxon>Metazoa</taxon>
        <taxon>Ecdysozoa</taxon>
        <taxon>Arthropoda</taxon>
        <taxon>Crustacea</taxon>
        <taxon>Multicrustacea</taxon>
        <taxon>Malacostraca</taxon>
        <taxon>Eumalacostraca</taxon>
        <taxon>Eucarida</taxon>
        <taxon>Decapoda</taxon>
        <taxon>Pleocyemata</taxon>
        <taxon>Brachyura</taxon>
        <taxon>Eubrachyura</taxon>
        <taxon>Portunoidea</taxon>
        <taxon>Portunidae</taxon>
        <taxon>Portuninae</taxon>
        <taxon>Portunus</taxon>
    </lineage>
</organism>